<comment type="caution">
    <text evidence="1">The sequence shown here is derived from an EMBL/GenBank/DDBJ whole genome shotgun (WGS) entry which is preliminary data.</text>
</comment>
<name>A0AAD7MG33_9AGAR</name>
<proteinExistence type="predicted"/>
<evidence type="ECO:0000313" key="2">
    <source>
        <dbReference type="Proteomes" id="UP001215280"/>
    </source>
</evidence>
<dbReference type="AlphaFoldDB" id="A0AAD7MG33"/>
<evidence type="ECO:0000313" key="1">
    <source>
        <dbReference type="EMBL" id="KAJ7716041.1"/>
    </source>
</evidence>
<reference evidence="1" key="1">
    <citation type="submission" date="2023-03" db="EMBL/GenBank/DDBJ databases">
        <title>Massive genome expansion in bonnet fungi (Mycena s.s.) driven by repeated elements and novel gene families across ecological guilds.</title>
        <authorList>
            <consortium name="Lawrence Berkeley National Laboratory"/>
            <person name="Harder C.B."/>
            <person name="Miyauchi S."/>
            <person name="Viragh M."/>
            <person name="Kuo A."/>
            <person name="Thoen E."/>
            <person name="Andreopoulos B."/>
            <person name="Lu D."/>
            <person name="Skrede I."/>
            <person name="Drula E."/>
            <person name="Henrissat B."/>
            <person name="Morin E."/>
            <person name="Kohler A."/>
            <person name="Barry K."/>
            <person name="LaButti K."/>
            <person name="Morin E."/>
            <person name="Salamov A."/>
            <person name="Lipzen A."/>
            <person name="Mereny Z."/>
            <person name="Hegedus B."/>
            <person name="Baldrian P."/>
            <person name="Stursova M."/>
            <person name="Weitz H."/>
            <person name="Taylor A."/>
            <person name="Grigoriev I.V."/>
            <person name="Nagy L.G."/>
            <person name="Martin F."/>
            <person name="Kauserud H."/>
        </authorList>
    </citation>
    <scope>NUCLEOTIDE SEQUENCE</scope>
    <source>
        <strain evidence="1">CBHHK188m</strain>
    </source>
</reference>
<dbReference type="EMBL" id="JARJLG010000337">
    <property type="protein sequence ID" value="KAJ7716041.1"/>
    <property type="molecule type" value="Genomic_DNA"/>
</dbReference>
<dbReference type="Proteomes" id="UP001215280">
    <property type="component" value="Unassembled WGS sequence"/>
</dbReference>
<gene>
    <name evidence="1" type="ORF">DFH07DRAFT_785485</name>
</gene>
<sequence>MGWSSNRLTRDQTKFSQAWWYRTCFFMNTEQMSLFSRLTGKYLVDAWSAIKEARLTYIRENQHSDADGLEEAKYVGDGDEEPVEDIRLPSTFMQILLIVLHSKKHWAL</sequence>
<protein>
    <submittedName>
        <fullName evidence="1">Uncharacterized protein</fullName>
    </submittedName>
</protein>
<keyword evidence="2" id="KW-1185">Reference proteome</keyword>
<accession>A0AAD7MG33</accession>
<organism evidence="1 2">
    <name type="scientific">Mycena maculata</name>
    <dbReference type="NCBI Taxonomy" id="230809"/>
    <lineage>
        <taxon>Eukaryota</taxon>
        <taxon>Fungi</taxon>
        <taxon>Dikarya</taxon>
        <taxon>Basidiomycota</taxon>
        <taxon>Agaricomycotina</taxon>
        <taxon>Agaricomycetes</taxon>
        <taxon>Agaricomycetidae</taxon>
        <taxon>Agaricales</taxon>
        <taxon>Marasmiineae</taxon>
        <taxon>Mycenaceae</taxon>
        <taxon>Mycena</taxon>
    </lineage>
</organism>